<evidence type="ECO:0000256" key="1">
    <source>
        <dbReference type="SAM" id="MobiDB-lite"/>
    </source>
</evidence>
<feature type="compositionally biased region" description="Basic and acidic residues" evidence="1">
    <location>
        <begin position="498"/>
        <end position="510"/>
    </location>
</feature>
<feature type="region of interest" description="Disordered" evidence="1">
    <location>
        <begin position="441"/>
        <end position="536"/>
    </location>
</feature>
<sequence>MLRRGHAASPTPGVSGSAPSTPMHSPGLEHPALAAEGVRRIQLDQPYAYRSLDKVSGVVNHEDIPADRIKVHLVGATSISHQRFIQGAYRPVEKSWEFLRLTKKFDVGTDPSTSTTTTTTTFGFRLPEALLETHCPLRVPLHLLLPPTLGLKRDDGLDDMSPKDPINARISYTIVAEFYRAGQVVQTLRKAFRVAPRHFSSPHTMNPPPQYDEIITVEEDVNRTIGGKIGTLKLTGQQPPALLSSLEEHQITTRVPLTIEFHSITTAPPKIHGIGIKLRAHTSSRVEHLLESGEDISRSVEVRLNKLSFSRNHGPVWRAHRPGVWLSELEVPVTLCPRGYVAIPEFESCLVDRRYEITLKFELVATGMPLSETRLTIPVWIFADEYYGIPSEARPGVKVKTMKRFSVPTDVDADGPGSLPNYEDTYLSNLAHPAAQGPLVVGDGGTVGAPFSLQGREPDYFARPRPPPPRTGPAQTHGQGPSRGARAEPMEIDGIDPNEGHADGEQEEARVPAWMLKASQEPGAASADPRDQDGAQ</sequence>
<dbReference type="OrthoDB" id="10460602at2759"/>
<accession>R4XD80</accession>
<dbReference type="VEuPathDB" id="FungiDB:TAPDE_004109"/>
<evidence type="ECO:0000313" key="3">
    <source>
        <dbReference type="Proteomes" id="UP000013776"/>
    </source>
</evidence>
<evidence type="ECO:0008006" key="4">
    <source>
        <dbReference type="Google" id="ProtNLM"/>
    </source>
</evidence>
<feature type="region of interest" description="Disordered" evidence="1">
    <location>
        <begin position="1"/>
        <end position="29"/>
    </location>
</feature>
<feature type="compositionally biased region" description="Polar residues" evidence="1">
    <location>
        <begin position="12"/>
        <end position="23"/>
    </location>
</feature>
<reference evidence="2 3" key="1">
    <citation type="journal article" date="2013" name="MBio">
        <title>Genome sequencing of the plant pathogen Taphrina deformans, the causal agent of peach leaf curl.</title>
        <authorList>
            <person name="Cisse O.H."/>
            <person name="Almeida J.M.G.C.F."/>
            <person name="Fonseca A."/>
            <person name="Kumar A.A."/>
            <person name="Salojaervi J."/>
            <person name="Overmyer K."/>
            <person name="Hauser P.M."/>
            <person name="Pagni M."/>
        </authorList>
    </citation>
    <scope>NUCLEOTIDE SEQUENCE [LARGE SCALE GENOMIC DNA]</scope>
    <source>
        <strain evidence="3">PYCC 5710 / ATCC 11124 / CBS 356.35 / IMI 108563 / JCM 9778 / NBRC 8474</strain>
    </source>
</reference>
<dbReference type="PANTHER" id="PTHR31904">
    <property type="entry name" value="BYPASS OF STOP CODON PROTEIN 5-RELATED"/>
    <property type="match status" value="1"/>
</dbReference>
<name>R4XD80_TAPDE</name>
<dbReference type="STRING" id="1097556.R4XD80"/>
<evidence type="ECO:0000313" key="2">
    <source>
        <dbReference type="EMBL" id="CCG83785.1"/>
    </source>
</evidence>
<gene>
    <name evidence="2" type="ORF">TAPDE_004109</name>
</gene>
<dbReference type="InterPro" id="IPR039634">
    <property type="entry name" value="Bul1-like"/>
</dbReference>
<organism evidence="2 3">
    <name type="scientific">Taphrina deformans (strain PYCC 5710 / ATCC 11124 / CBS 356.35 / IMI 108563 / JCM 9778 / NBRC 8474)</name>
    <name type="common">Peach leaf curl fungus</name>
    <name type="synonym">Lalaria deformans</name>
    <dbReference type="NCBI Taxonomy" id="1097556"/>
    <lineage>
        <taxon>Eukaryota</taxon>
        <taxon>Fungi</taxon>
        <taxon>Dikarya</taxon>
        <taxon>Ascomycota</taxon>
        <taxon>Taphrinomycotina</taxon>
        <taxon>Taphrinomycetes</taxon>
        <taxon>Taphrinales</taxon>
        <taxon>Taphrinaceae</taxon>
        <taxon>Taphrina</taxon>
    </lineage>
</organism>
<proteinExistence type="predicted"/>
<keyword evidence="3" id="KW-1185">Reference proteome</keyword>
<dbReference type="EMBL" id="CAHR02000177">
    <property type="protein sequence ID" value="CCG83785.1"/>
    <property type="molecule type" value="Genomic_DNA"/>
</dbReference>
<dbReference type="Proteomes" id="UP000013776">
    <property type="component" value="Unassembled WGS sequence"/>
</dbReference>
<dbReference type="PANTHER" id="PTHR31904:SF1">
    <property type="entry name" value="BYPASS OF STOP CODON PROTEIN 5-RELATED"/>
    <property type="match status" value="1"/>
</dbReference>
<comment type="caution">
    <text evidence="2">The sequence shown here is derived from an EMBL/GenBank/DDBJ whole genome shotgun (WGS) entry which is preliminary data.</text>
</comment>
<protein>
    <recommendedName>
        <fullName evidence="4">Arrestin-like N-terminal domain-containing protein</fullName>
    </recommendedName>
</protein>
<dbReference type="AlphaFoldDB" id="R4XD80"/>